<dbReference type="RefSeq" id="WP_072789493.1">
    <property type="nucleotide sequence ID" value="NZ_FQUL01000011.1"/>
</dbReference>
<dbReference type="Pfam" id="PF16955">
    <property type="entry name" value="OFeT_1"/>
    <property type="match status" value="1"/>
</dbReference>
<evidence type="ECO:0000313" key="2">
    <source>
        <dbReference type="EMBL" id="SHE57327.1"/>
    </source>
</evidence>
<feature type="transmembrane region" description="Helical" evidence="1">
    <location>
        <begin position="216"/>
        <end position="236"/>
    </location>
</feature>
<feature type="transmembrane region" description="Helical" evidence="1">
    <location>
        <begin position="67"/>
        <end position="84"/>
    </location>
</feature>
<name>A0A1M4UKW7_9ACTN</name>
<dbReference type="STRING" id="1121881.SAMN02745225_01007"/>
<evidence type="ECO:0000256" key="1">
    <source>
        <dbReference type="SAM" id="Phobius"/>
    </source>
</evidence>
<feature type="transmembrane region" description="Helical" evidence="1">
    <location>
        <begin position="154"/>
        <end position="175"/>
    </location>
</feature>
<dbReference type="Proteomes" id="UP000184295">
    <property type="component" value="Unassembled WGS sequence"/>
</dbReference>
<dbReference type="OrthoDB" id="571245at2"/>
<dbReference type="EMBL" id="FQUL01000011">
    <property type="protein sequence ID" value="SHE57327.1"/>
    <property type="molecule type" value="Genomic_DNA"/>
</dbReference>
<feature type="transmembrane region" description="Helical" evidence="1">
    <location>
        <begin position="40"/>
        <end position="61"/>
    </location>
</feature>
<sequence>MSTSVVIVAVALASAVEMVEAFTILLAVATTKGWKTSISAAATALLVLAVIVAILGPALLHVLPIDTLRTIVGVVTLIFGLQWVRKAILRSSGLKALHDEDAIFEREVKEMSQTQNSGKVVDSVGFAVAFKGMFLEGLEVVIIVLTLGTTSGHLLVSSVTAVLTAVIVFGVGAALSRQLSSVPENKMKMAVGVMLISFGTFWSGEGLHVHWPLSDLSIVGLIALYAAVSYLLVQYLKSAQVTEANRRSSAS</sequence>
<keyword evidence="1" id="KW-0472">Membrane</keyword>
<gene>
    <name evidence="2" type="ORF">SAMN02745225_01007</name>
</gene>
<reference evidence="3" key="1">
    <citation type="submission" date="2016-11" db="EMBL/GenBank/DDBJ databases">
        <authorList>
            <person name="Varghese N."/>
            <person name="Submissions S."/>
        </authorList>
    </citation>
    <scope>NUCLEOTIDE SEQUENCE [LARGE SCALE GENOMIC DNA]</scope>
    <source>
        <strain evidence="3">DSM 19514</strain>
    </source>
</reference>
<dbReference type="AlphaFoldDB" id="A0A1M4UKW7"/>
<proteinExistence type="predicted"/>
<keyword evidence="3" id="KW-1185">Reference proteome</keyword>
<keyword evidence="1" id="KW-0812">Transmembrane</keyword>
<feature type="transmembrane region" description="Helical" evidence="1">
    <location>
        <begin position="6"/>
        <end position="28"/>
    </location>
</feature>
<dbReference type="InterPro" id="IPR031594">
    <property type="entry name" value="OFeT_1"/>
</dbReference>
<keyword evidence="1" id="KW-1133">Transmembrane helix</keyword>
<feature type="transmembrane region" description="Helical" evidence="1">
    <location>
        <begin position="124"/>
        <end position="148"/>
    </location>
</feature>
<evidence type="ECO:0000313" key="3">
    <source>
        <dbReference type="Proteomes" id="UP000184295"/>
    </source>
</evidence>
<organism evidence="2 3">
    <name type="scientific">Ferrithrix thermotolerans DSM 19514</name>
    <dbReference type="NCBI Taxonomy" id="1121881"/>
    <lineage>
        <taxon>Bacteria</taxon>
        <taxon>Bacillati</taxon>
        <taxon>Actinomycetota</taxon>
        <taxon>Acidimicrobiia</taxon>
        <taxon>Acidimicrobiales</taxon>
        <taxon>Acidimicrobiaceae</taxon>
        <taxon>Ferrithrix</taxon>
    </lineage>
</organism>
<protein>
    <submittedName>
        <fullName evidence="2">Uncharacterized membrane protein</fullName>
    </submittedName>
</protein>
<accession>A0A1M4UKW7</accession>
<feature type="transmembrane region" description="Helical" evidence="1">
    <location>
        <begin position="187"/>
        <end position="204"/>
    </location>
</feature>